<dbReference type="AlphaFoldDB" id="U5CVB5"/>
<gene>
    <name evidence="1" type="ORF">AMTR_s03168p00006110</name>
</gene>
<evidence type="ECO:0000313" key="2">
    <source>
        <dbReference type="Proteomes" id="UP000017836"/>
    </source>
</evidence>
<keyword evidence="2" id="KW-1185">Reference proteome</keyword>
<evidence type="ECO:0000313" key="1">
    <source>
        <dbReference type="EMBL" id="ERM98842.1"/>
    </source>
</evidence>
<feature type="non-terminal residue" evidence="1">
    <location>
        <position position="1"/>
    </location>
</feature>
<dbReference type="Gramene" id="ERM98842">
    <property type="protein sequence ID" value="ERM98842"/>
    <property type="gene ID" value="AMTR_s03168p00006110"/>
</dbReference>
<proteinExistence type="predicted"/>
<protein>
    <submittedName>
        <fullName evidence="1">Uncharacterized protein</fullName>
    </submittedName>
</protein>
<dbReference type="EMBL" id="KI395242">
    <property type="protein sequence ID" value="ERM98842.1"/>
    <property type="molecule type" value="Genomic_DNA"/>
</dbReference>
<name>U5CVB5_AMBTC</name>
<dbReference type="HOGENOM" id="CLU_2948702_0_0_1"/>
<dbReference type="Proteomes" id="UP000017836">
    <property type="component" value="Unassembled WGS sequence"/>
</dbReference>
<sequence length="60" mass="7378">VKKAEDLIQKTEVYILRFDRYLADLMRLWEEFGRLNHHDDDYEPLSWRLNALNVRLDKSE</sequence>
<reference evidence="2" key="1">
    <citation type="journal article" date="2013" name="Science">
        <title>The Amborella genome and the evolution of flowering plants.</title>
        <authorList>
            <consortium name="Amborella Genome Project"/>
        </authorList>
    </citation>
    <scope>NUCLEOTIDE SEQUENCE [LARGE SCALE GENOMIC DNA]</scope>
</reference>
<feature type="non-terminal residue" evidence="1">
    <location>
        <position position="60"/>
    </location>
</feature>
<accession>U5CVB5</accession>
<organism evidence="1 2">
    <name type="scientific">Amborella trichopoda</name>
    <dbReference type="NCBI Taxonomy" id="13333"/>
    <lineage>
        <taxon>Eukaryota</taxon>
        <taxon>Viridiplantae</taxon>
        <taxon>Streptophyta</taxon>
        <taxon>Embryophyta</taxon>
        <taxon>Tracheophyta</taxon>
        <taxon>Spermatophyta</taxon>
        <taxon>Magnoliopsida</taxon>
        <taxon>Amborellales</taxon>
        <taxon>Amborellaceae</taxon>
        <taxon>Amborella</taxon>
    </lineage>
</organism>